<organism evidence="7">
    <name type="scientific">Rhizophora mucronata</name>
    <name type="common">Asiatic mangrove</name>
    <dbReference type="NCBI Taxonomy" id="61149"/>
    <lineage>
        <taxon>Eukaryota</taxon>
        <taxon>Viridiplantae</taxon>
        <taxon>Streptophyta</taxon>
        <taxon>Embryophyta</taxon>
        <taxon>Tracheophyta</taxon>
        <taxon>Spermatophyta</taxon>
        <taxon>Magnoliopsida</taxon>
        <taxon>eudicotyledons</taxon>
        <taxon>Gunneridae</taxon>
        <taxon>Pentapetalae</taxon>
        <taxon>rosids</taxon>
        <taxon>fabids</taxon>
        <taxon>Malpighiales</taxon>
        <taxon>Rhizophoraceae</taxon>
        <taxon>Rhizophora</taxon>
    </lineage>
</organism>
<dbReference type="GO" id="GO:0005634">
    <property type="term" value="C:nucleus"/>
    <property type="evidence" value="ECO:0007669"/>
    <property type="project" value="TreeGrafter"/>
</dbReference>
<keyword evidence="3" id="KW-0862">Zinc</keyword>
<dbReference type="SUPFAM" id="SSF57850">
    <property type="entry name" value="RING/U-box"/>
    <property type="match status" value="1"/>
</dbReference>
<dbReference type="GO" id="GO:0061630">
    <property type="term" value="F:ubiquitin protein ligase activity"/>
    <property type="evidence" value="ECO:0007669"/>
    <property type="project" value="TreeGrafter"/>
</dbReference>
<dbReference type="InterPro" id="IPR051834">
    <property type="entry name" value="RING_finger_E3_ligase"/>
</dbReference>
<evidence type="ECO:0000256" key="2">
    <source>
        <dbReference type="ARBA" id="ARBA00022771"/>
    </source>
</evidence>
<evidence type="ECO:0000256" key="3">
    <source>
        <dbReference type="ARBA" id="ARBA00022833"/>
    </source>
</evidence>
<reference evidence="7" key="1">
    <citation type="submission" date="2018-02" db="EMBL/GenBank/DDBJ databases">
        <title>Rhizophora mucronata_Transcriptome.</title>
        <authorList>
            <person name="Meera S.P."/>
            <person name="Sreeshan A."/>
            <person name="Augustine A."/>
        </authorList>
    </citation>
    <scope>NUCLEOTIDE SEQUENCE</scope>
    <source>
        <tissue evidence="7">Leaf</tissue>
    </source>
</reference>
<dbReference type="GO" id="GO:0006511">
    <property type="term" value="P:ubiquitin-dependent protein catabolic process"/>
    <property type="evidence" value="ECO:0007669"/>
    <property type="project" value="TreeGrafter"/>
</dbReference>
<feature type="compositionally biased region" description="Polar residues" evidence="5">
    <location>
        <begin position="585"/>
        <end position="603"/>
    </location>
</feature>
<dbReference type="InterPro" id="IPR001841">
    <property type="entry name" value="Znf_RING"/>
</dbReference>
<proteinExistence type="predicted"/>
<dbReference type="PANTHER" id="PTHR45931">
    <property type="entry name" value="SI:CH211-59O9.10"/>
    <property type="match status" value="1"/>
</dbReference>
<name>A0A2P2KPW1_RHIMU</name>
<evidence type="ECO:0000256" key="4">
    <source>
        <dbReference type="PROSITE-ProRule" id="PRU00175"/>
    </source>
</evidence>
<sequence length="792" mass="86714">MEDMDIDDVAIIPDTPDRIAAQQVNGVQFGGQESSSSVAAQLGHFDSRGEDCFDEARPKIRWVSKHGRKIHFHPHRSPINLDEVESCDALKSSNHSQIAPVPRREAVLSDPNHEVRHSLGPRYMQKGKTVGAKIPSKSCGWTSDSNLLDLTAQDEHNHKSKMVYVHGASKAKQGAEMRDSQVSHGGGSFFNSSHIPSMIAHSTSKGKEKVDVGTLNDSGLASNHGKAIDLSCGSQLKLGCKESPMSMSITSPRVTGRKRLVRNGCISPHNIAIRAQKSAGGLHVGSNNVETDCSTTVCNGPSPLDIMKIVSEDDNCGQAKGKEVVAHCTTSKGRDSNFVHVSASGSVTNNDAADGISVATKNIPLGGWRATHNHTKKETHPPCNITGHHSGRYVENSRCFAAEKHGNRALKKNESRNVTKSACNPEDQTASTTDSSLMSGLNRISETNEAGYVTMKRQRKNGLSSRSHGECSTMVDDDSEISFIGSSQELSRSRSLGIQNLQNGTRLDPNDEIMVLSPATRSSNSHVTCSVDNDVSVARARQVEEDEILARELQEQLYQESQVVVGGEIDENVAWALQQEENALPSSSNQNYHAPFLGNSSTLHSRRRPQTRSFPNPSNRRGTQAHVPTTRASHLRNRLLVRTPRALSRDREPYPVALRGMDFEFPMGMNLDTRLDILEVLEAAVGDLNDSSTTAGHIFQIERDFNENDYEMLLALDENNHQCGASANQISNLPESVVQVENFEETCAVCLENPTIGESIRHLPCLHKFHKDCIDPWLRRRTSCPVCKSSIT</sequence>
<feature type="compositionally biased region" description="Polar residues" evidence="5">
    <location>
        <begin position="611"/>
        <end position="631"/>
    </location>
</feature>
<dbReference type="EMBL" id="GGEC01027243">
    <property type="protein sequence ID" value="MBX07727.1"/>
    <property type="molecule type" value="Transcribed_RNA"/>
</dbReference>
<evidence type="ECO:0000313" key="7">
    <source>
        <dbReference type="EMBL" id="MBX07727.1"/>
    </source>
</evidence>
<dbReference type="AlphaFoldDB" id="A0A2P2KPW1"/>
<accession>A0A2P2KPW1</accession>
<dbReference type="PANTHER" id="PTHR45931:SF25">
    <property type="entry name" value="E3 UBIQUITIN-PROTEIN LIGASE RLIM-LIKE ISOFORM X1"/>
    <property type="match status" value="1"/>
</dbReference>
<dbReference type="GO" id="GO:0008270">
    <property type="term" value="F:zinc ion binding"/>
    <property type="evidence" value="ECO:0007669"/>
    <property type="project" value="UniProtKB-KW"/>
</dbReference>
<keyword evidence="1" id="KW-0479">Metal-binding</keyword>
<dbReference type="FunFam" id="3.30.40.10:FF:000594">
    <property type="entry name" value="RING/U-box superfamily protein"/>
    <property type="match status" value="1"/>
</dbReference>
<evidence type="ECO:0000256" key="5">
    <source>
        <dbReference type="SAM" id="MobiDB-lite"/>
    </source>
</evidence>
<dbReference type="Pfam" id="PF13639">
    <property type="entry name" value="zf-RING_2"/>
    <property type="match status" value="1"/>
</dbReference>
<dbReference type="InterPro" id="IPR013083">
    <property type="entry name" value="Znf_RING/FYVE/PHD"/>
</dbReference>
<feature type="region of interest" description="Disordered" evidence="5">
    <location>
        <begin position="585"/>
        <end position="631"/>
    </location>
</feature>
<feature type="compositionally biased region" description="Polar residues" evidence="5">
    <location>
        <begin position="418"/>
        <end position="439"/>
    </location>
</feature>
<feature type="domain" description="RING-type" evidence="6">
    <location>
        <begin position="747"/>
        <end position="788"/>
    </location>
</feature>
<dbReference type="CDD" id="cd16454">
    <property type="entry name" value="RING-H2_PA-TM-RING"/>
    <property type="match status" value="1"/>
</dbReference>
<evidence type="ECO:0000256" key="1">
    <source>
        <dbReference type="ARBA" id="ARBA00022723"/>
    </source>
</evidence>
<dbReference type="Gene3D" id="3.30.40.10">
    <property type="entry name" value="Zinc/RING finger domain, C3HC4 (zinc finger)"/>
    <property type="match status" value="1"/>
</dbReference>
<feature type="region of interest" description="Disordered" evidence="5">
    <location>
        <begin position="412"/>
        <end position="439"/>
    </location>
</feature>
<evidence type="ECO:0000259" key="6">
    <source>
        <dbReference type="PROSITE" id="PS50089"/>
    </source>
</evidence>
<protein>
    <submittedName>
        <fullName evidence="7">Uncharacterized protein LOC8265626</fullName>
    </submittedName>
</protein>
<dbReference type="PROSITE" id="PS50089">
    <property type="entry name" value="ZF_RING_2"/>
    <property type="match status" value="1"/>
</dbReference>
<dbReference type="SMART" id="SM00184">
    <property type="entry name" value="RING"/>
    <property type="match status" value="1"/>
</dbReference>
<keyword evidence="2 4" id="KW-0863">Zinc-finger</keyword>